<dbReference type="GO" id="GO:0000030">
    <property type="term" value="F:mannosyltransferase activity"/>
    <property type="evidence" value="ECO:0007669"/>
    <property type="project" value="TreeGrafter"/>
</dbReference>
<dbReference type="SUPFAM" id="SSF53448">
    <property type="entry name" value="Nucleotide-diphospho-sugar transferases"/>
    <property type="match status" value="1"/>
</dbReference>
<evidence type="ECO:0000256" key="5">
    <source>
        <dbReference type="ARBA" id="ARBA00022989"/>
    </source>
</evidence>
<organism evidence="8 9">
    <name type="scientific">Venturia inaequalis</name>
    <name type="common">Apple scab fungus</name>
    <dbReference type="NCBI Taxonomy" id="5025"/>
    <lineage>
        <taxon>Eukaryota</taxon>
        <taxon>Fungi</taxon>
        <taxon>Dikarya</taxon>
        <taxon>Ascomycota</taxon>
        <taxon>Pezizomycotina</taxon>
        <taxon>Dothideomycetes</taxon>
        <taxon>Pleosporomycetidae</taxon>
        <taxon>Venturiales</taxon>
        <taxon>Venturiaceae</taxon>
        <taxon>Venturia</taxon>
    </lineage>
</organism>
<comment type="subcellular location">
    <subcellularLocation>
        <location evidence="1">Membrane</location>
    </subcellularLocation>
</comment>
<feature type="transmembrane region" description="Helical" evidence="7">
    <location>
        <begin position="12"/>
        <end position="29"/>
    </location>
</feature>
<name>A0A8H3V495_VENIN</name>
<dbReference type="InterPro" id="IPR051706">
    <property type="entry name" value="Glycosyltransferase_domain"/>
</dbReference>
<keyword evidence="5 7" id="KW-1133">Transmembrane helix</keyword>
<evidence type="ECO:0000313" key="9">
    <source>
        <dbReference type="Proteomes" id="UP000447873"/>
    </source>
</evidence>
<evidence type="ECO:0000256" key="3">
    <source>
        <dbReference type="ARBA" id="ARBA00022679"/>
    </source>
</evidence>
<evidence type="ECO:0000256" key="4">
    <source>
        <dbReference type="ARBA" id="ARBA00022692"/>
    </source>
</evidence>
<gene>
    <name evidence="8" type="ORF">EG328_010586</name>
</gene>
<proteinExistence type="inferred from homology"/>
<sequence>MYHLRRMHPLRWLIKLSFFAFFLYLVHLIRDQYLFERFLNSSFLSFDDFSPSYAKALKESVSNHTELEFDYSLFSENNTSSSYSPKIPRIIHFIWFKDIYESHDGTSDIPSSGSDSPDVCRRYNPDFEINIWNTTAAQIFFETEYAWFLPTYHSYAHPIQRVDALKYFLLWHYGGVYMDLDITCRRALDPLLTVPAWFPRAQPLGVNCDLMATAARHPIIGKMTESLRSRNRWLIFPYLTIFWSTGPQFASDMLRSWFKEEMFGGRFGRNSSKINAGNQEFFVLPLMFYSEEYSFFGHHPGGTWHGQDVAVVLWLVERRWTILILGCMLLCVLVVKAKRRSIFNLLSRISKASLGETSRAIPSLPLFTIASRPQAKRKLEFG</sequence>
<keyword evidence="6 7" id="KW-0472">Membrane</keyword>
<reference evidence="8 9" key="1">
    <citation type="submission" date="2018-12" db="EMBL/GenBank/DDBJ databases">
        <title>Venturia inaequalis Genome Resource.</title>
        <authorList>
            <person name="Lichtner F.J."/>
        </authorList>
    </citation>
    <scope>NUCLEOTIDE SEQUENCE [LARGE SCALE GENOMIC DNA]</scope>
    <source>
        <strain evidence="8 9">120213</strain>
    </source>
</reference>
<dbReference type="InterPro" id="IPR029044">
    <property type="entry name" value="Nucleotide-diphossugar_trans"/>
</dbReference>
<keyword evidence="3" id="KW-0808">Transferase</keyword>
<evidence type="ECO:0000313" key="8">
    <source>
        <dbReference type="EMBL" id="KAE9982847.1"/>
    </source>
</evidence>
<dbReference type="AlphaFoldDB" id="A0A8H3V495"/>
<accession>A0A8H3V495</accession>
<evidence type="ECO:0008006" key="10">
    <source>
        <dbReference type="Google" id="ProtNLM"/>
    </source>
</evidence>
<dbReference type="EMBL" id="WNWS01000070">
    <property type="protein sequence ID" value="KAE9982847.1"/>
    <property type="molecule type" value="Genomic_DNA"/>
</dbReference>
<comment type="caution">
    <text evidence="8">The sequence shown here is derived from an EMBL/GenBank/DDBJ whole genome shotgun (WGS) entry which is preliminary data.</text>
</comment>
<evidence type="ECO:0000256" key="6">
    <source>
        <dbReference type="ARBA" id="ARBA00023136"/>
    </source>
</evidence>
<comment type="similarity">
    <text evidence="2">Belongs to the glycosyltransferase 32 family.</text>
</comment>
<protein>
    <recommendedName>
        <fullName evidence="10">Glycosyltransferase family 32 protein</fullName>
    </recommendedName>
</protein>
<dbReference type="PANTHER" id="PTHR32385">
    <property type="entry name" value="MANNOSYL PHOSPHORYLINOSITOL CERAMIDE SYNTHASE"/>
    <property type="match status" value="1"/>
</dbReference>
<dbReference type="GO" id="GO:0016020">
    <property type="term" value="C:membrane"/>
    <property type="evidence" value="ECO:0007669"/>
    <property type="project" value="UniProtKB-SubCell"/>
</dbReference>
<keyword evidence="4 7" id="KW-0812">Transmembrane</keyword>
<dbReference type="PANTHER" id="PTHR32385:SF20">
    <property type="entry name" value="MANNOSYL PHOSPHORYLINOSITOL CERAMIDE SYNTHASE CSH1-RELATED"/>
    <property type="match status" value="1"/>
</dbReference>
<dbReference type="Proteomes" id="UP000447873">
    <property type="component" value="Unassembled WGS sequence"/>
</dbReference>
<dbReference type="Pfam" id="PF04488">
    <property type="entry name" value="Gly_transf_sug"/>
    <property type="match status" value="1"/>
</dbReference>
<dbReference type="GO" id="GO:0051999">
    <property type="term" value="P:mannosyl-inositol phosphorylceramide biosynthetic process"/>
    <property type="evidence" value="ECO:0007669"/>
    <property type="project" value="TreeGrafter"/>
</dbReference>
<evidence type="ECO:0000256" key="2">
    <source>
        <dbReference type="ARBA" id="ARBA00009003"/>
    </source>
</evidence>
<dbReference type="InterPro" id="IPR007577">
    <property type="entry name" value="GlycoTrfase_DXD_sugar-bd_CS"/>
</dbReference>
<evidence type="ECO:0000256" key="7">
    <source>
        <dbReference type="SAM" id="Phobius"/>
    </source>
</evidence>
<dbReference type="Gene3D" id="3.90.550.20">
    <property type="match status" value="1"/>
</dbReference>
<evidence type="ECO:0000256" key="1">
    <source>
        <dbReference type="ARBA" id="ARBA00004370"/>
    </source>
</evidence>